<protein>
    <submittedName>
        <fullName evidence="9">Nicotinate-nucleotide adenylyltransferase</fullName>
        <ecNumber evidence="9">2.7.7.18</ecNumber>
    </submittedName>
</protein>
<dbReference type="EMBL" id="AEYI02002068">
    <property type="protein sequence ID" value="KFG30366.1"/>
    <property type="molecule type" value="Genomic_DNA"/>
</dbReference>
<dbReference type="PANTHER" id="PTHR39321:SF3">
    <property type="entry name" value="PHOSPHOPANTETHEINE ADENYLYLTRANSFERASE"/>
    <property type="match status" value="1"/>
</dbReference>
<feature type="compositionally biased region" description="Polar residues" evidence="8">
    <location>
        <begin position="107"/>
        <end position="132"/>
    </location>
</feature>
<feature type="region of interest" description="Disordered" evidence="8">
    <location>
        <begin position="66"/>
        <end position="135"/>
    </location>
</feature>
<proteinExistence type="predicted"/>
<dbReference type="VEuPathDB" id="ToxoDB:TGP89_305840"/>
<keyword evidence="4 9" id="KW-0548">Nucleotidyltransferase</keyword>
<dbReference type="GO" id="GO:0004515">
    <property type="term" value="F:nicotinate-nucleotide adenylyltransferase activity"/>
    <property type="evidence" value="ECO:0007669"/>
    <property type="project" value="UniProtKB-EC"/>
</dbReference>
<dbReference type="Proteomes" id="UP000028828">
    <property type="component" value="Unassembled WGS sequence"/>
</dbReference>
<keyword evidence="5" id="KW-0547">Nucleotide-binding</keyword>
<keyword evidence="7" id="KW-0520">NAD</keyword>
<dbReference type="GO" id="GO:0005524">
    <property type="term" value="F:ATP binding"/>
    <property type="evidence" value="ECO:0007669"/>
    <property type="project" value="UniProtKB-KW"/>
</dbReference>
<evidence type="ECO:0000256" key="3">
    <source>
        <dbReference type="ARBA" id="ARBA00022679"/>
    </source>
</evidence>
<dbReference type="InterPro" id="IPR005248">
    <property type="entry name" value="NadD/NMNAT"/>
</dbReference>
<dbReference type="AlphaFoldDB" id="A0A086JDZ8"/>
<evidence type="ECO:0000313" key="10">
    <source>
        <dbReference type="Proteomes" id="UP000028828"/>
    </source>
</evidence>
<comment type="caution">
    <text evidence="9">The sequence shown here is derived from an EMBL/GenBank/DDBJ whole genome shotgun (WGS) entry which is preliminary data.</text>
</comment>
<evidence type="ECO:0000256" key="6">
    <source>
        <dbReference type="ARBA" id="ARBA00022840"/>
    </source>
</evidence>
<sequence length="446" mass="48890">MGKRRICYFGGSFDPPTYGHMFSAAAVLDSGCVDEVWMSPCGGDPEPSADASPSICLLRGRESRVISEDSKETLTEPSEEWRQGAAAAERPRDCTSEEKHPGGTKRLPTQRNGWDTTGQASAEATASAPDSSTKIRKTGELQNACGVTAIKRRPDKAMRTPAALRLHMIQLAVSHFFGPEESRRSPVRVLQWEALTPGFTPTFKVLKRLQEENPDCEFSILIGEDILPDLHKWYNAPALMDEFAFLIIPRNGEAHHMAMLLSSSERPTCRCSAKNVAASDTICACASTSRIASASSASPQETEFAISSLTTIPACVEERQTPHTTGPSAADVSLETSGHSSLGRDDCERLEKPRCIACVRMAAAEAEQKLRGRIESTLRSLKRVAYIDHLCMQQGRPYFAWTASSSYVRRVLSRRRASSKAVVHCSTLMSPALYSFIDQHGLYVSE</sequence>
<evidence type="ECO:0000313" key="9">
    <source>
        <dbReference type="EMBL" id="KFG30366.1"/>
    </source>
</evidence>
<dbReference type="EC" id="2.7.7.18" evidence="9"/>
<feature type="compositionally biased region" description="Basic and acidic residues" evidence="8">
    <location>
        <begin position="66"/>
        <end position="82"/>
    </location>
</feature>
<organism evidence="9 10">
    <name type="scientific">Toxoplasma gondii p89</name>
    <dbReference type="NCBI Taxonomy" id="943119"/>
    <lineage>
        <taxon>Eukaryota</taxon>
        <taxon>Sar</taxon>
        <taxon>Alveolata</taxon>
        <taxon>Apicomplexa</taxon>
        <taxon>Conoidasida</taxon>
        <taxon>Coccidia</taxon>
        <taxon>Eucoccidiorida</taxon>
        <taxon>Eimeriorina</taxon>
        <taxon>Sarcocystidae</taxon>
        <taxon>Toxoplasma</taxon>
    </lineage>
</organism>
<keyword evidence="2" id="KW-0662">Pyridine nucleotide biosynthesis</keyword>
<comment type="pathway">
    <text evidence="1">Cofactor biosynthesis; NAD(+) biosynthesis.</text>
</comment>
<keyword evidence="3 9" id="KW-0808">Transferase</keyword>
<accession>A0A086JDZ8</accession>
<evidence type="ECO:0000256" key="7">
    <source>
        <dbReference type="ARBA" id="ARBA00023027"/>
    </source>
</evidence>
<reference evidence="9 10" key="1">
    <citation type="submission" date="2014-03" db="EMBL/GenBank/DDBJ databases">
        <authorList>
            <person name="Sibley D."/>
            <person name="Venepally P."/>
            <person name="Karamycheva S."/>
            <person name="Hadjithomas M."/>
            <person name="Khan A."/>
            <person name="Brunk B."/>
            <person name="Roos D."/>
            <person name="Caler E."/>
            <person name="Lorenzi H."/>
        </authorList>
    </citation>
    <scope>NUCLEOTIDE SEQUENCE [LARGE SCALE GENOMIC DNA]</scope>
    <source>
        <strain evidence="10">p89</strain>
    </source>
</reference>
<evidence type="ECO:0000256" key="4">
    <source>
        <dbReference type="ARBA" id="ARBA00022695"/>
    </source>
</evidence>
<evidence type="ECO:0000256" key="8">
    <source>
        <dbReference type="SAM" id="MobiDB-lite"/>
    </source>
</evidence>
<evidence type="ECO:0000256" key="1">
    <source>
        <dbReference type="ARBA" id="ARBA00004790"/>
    </source>
</evidence>
<keyword evidence="6" id="KW-0067">ATP-binding</keyword>
<feature type="region of interest" description="Disordered" evidence="8">
    <location>
        <begin position="320"/>
        <end position="345"/>
    </location>
</feature>
<dbReference type="InterPro" id="IPR014729">
    <property type="entry name" value="Rossmann-like_a/b/a_fold"/>
</dbReference>
<evidence type="ECO:0000256" key="5">
    <source>
        <dbReference type="ARBA" id="ARBA00022741"/>
    </source>
</evidence>
<dbReference type="Gene3D" id="3.40.50.620">
    <property type="entry name" value="HUPs"/>
    <property type="match status" value="2"/>
</dbReference>
<feature type="compositionally biased region" description="Basic and acidic residues" evidence="8">
    <location>
        <begin position="89"/>
        <end position="101"/>
    </location>
</feature>
<dbReference type="OrthoDB" id="422187at2759"/>
<dbReference type="SUPFAM" id="SSF52374">
    <property type="entry name" value="Nucleotidylyl transferase"/>
    <property type="match status" value="2"/>
</dbReference>
<gene>
    <name evidence="9" type="ORF">TGP89_305840</name>
</gene>
<dbReference type="GO" id="GO:0009435">
    <property type="term" value="P:NAD+ biosynthetic process"/>
    <property type="evidence" value="ECO:0007669"/>
    <property type="project" value="InterPro"/>
</dbReference>
<dbReference type="PANTHER" id="PTHR39321">
    <property type="entry name" value="NICOTINATE-NUCLEOTIDE ADENYLYLTRANSFERASE-RELATED"/>
    <property type="match status" value="1"/>
</dbReference>
<evidence type="ECO:0000256" key="2">
    <source>
        <dbReference type="ARBA" id="ARBA00022642"/>
    </source>
</evidence>
<name>A0A086JDZ8_TOXGO</name>